<dbReference type="InterPro" id="IPR000222">
    <property type="entry name" value="PP2C_BS"/>
</dbReference>
<dbReference type="AlphaFoldDB" id="D3HME8"/>
<dbReference type="SMART" id="SM00332">
    <property type="entry name" value="PP2Cc"/>
    <property type="match status" value="1"/>
</dbReference>
<dbReference type="PANTHER" id="PTHR47992">
    <property type="entry name" value="PROTEIN PHOSPHATASE"/>
    <property type="match status" value="1"/>
</dbReference>
<dbReference type="InterPro" id="IPR001932">
    <property type="entry name" value="PPM-type_phosphatase-like_dom"/>
</dbReference>
<dbReference type="Pfam" id="PF00481">
    <property type="entry name" value="PP2C"/>
    <property type="match status" value="1"/>
</dbReference>
<evidence type="ECO:0000256" key="1">
    <source>
        <dbReference type="ARBA" id="ARBA00022723"/>
    </source>
</evidence>
<reference evidence="6 7" key="1">
    <citation type="journal article" date="2010" name="PLoS Genet.">
        <title>Analysis of the Legionella longbeachae genome and transcriptome uncovers unique strategies to cause Legionnaires' disease.</title>
        <authorList>
            <person name="Cazalet C."/>
            <person name="Gomez-Valero L."/>
            <person name="Rusniok C."/>
            <person name="Lomma M."/>
            <person name="Dervins-Ravault D."/>
            <person name="Newton H."/>
            <person name="Sansom F."/>
            <person name="Jarraud S."/>
            <person name="Zidane N."/>
            <person name="Ma L."/>
            <person name="Bouchier C."/>
            <person name="Etienne J."/>
            <person name="Hartland E."/>
            <person name="Buchrieser C."/>
        </authorList>
    </citation>
    <scope>NUCLEOTIDE SEQUENCE [LARGE SCALE GENOMIC DNA]</scope>
    <source>
        <strain evidence="6 7">NSW150</strain>
    </source>
</reference>
<proteinExistence type="predicted"/>
<dbReference type="GO" id="GO:0046872">
    <property type="term" value="F:metal ion binding"/>
    <property type="evidence" value="ECO:0007669"/>
    <property type="project" value="UniProtKB-KW"/>
</dbReference>
<dbReference type="PROSITE" id="PS01032">
    <property type="entry name" value="PPM_1"/>
    <property type="match status" value="1"/>
</dbReference>
<keyword evidence="3" id="KW-0904">Protein phosphatase</keyword>
<dbReference type="SUPFAM" id="SSF81606">
    <property type="entry name" value="PP2C-like"/>
    <property type="match status" value="2"/>
</dbReference>
<dbReference type="Proteomes" id="UP000001060">
    <property type="component" value="Chromosome"/>
</dbReference>
<dbReference type="KEGG" id="llo:LLO_3182"/>
<keyword evidence="7" id="KW-1185">Reference proteome</keyword>
<dbReference type="eggNOG" id="ENOG5030JSJ">
    <property type="taxonomic scope" value="Bacteria"/>
</dbReference>
<sequence length="329" mass="36949">MYQDKHISFGYFEMQNFPFRSAQEDALIWETLEQSLVSLNPEEIGKRLWTTYRILDEQILKMEYTDGTTASTTVFDGRSHFITATLADAASFAAIYDNEECLLGAIRLNSVTHKPTDPEEALRIEQAGGAVMWDRVDGVLAISRAIGDKLLKQHGVYSEATIDITSIDELARKVNSNHEKIGKIQIIATCDGFTDGASSDTKRDHEQFLYQSLQEILKSNKKQPEVELAKALAYKAKTNGSYDNISVAIQTITHHTPAFLLGVYDGHGGAEASIYVANHIGDEFKKQCILTSSAYAKQALSVERNKRAYQRDNSEETRNERKRRESIIN</sequence>
<dbReference type="PROSITE" id="PS51746">
    <property type="entry name" value="PPM_2"/>
    <property type="match status" value="1"/>
</dbReference>
<accession>D3HME8</accession>
<dbReference type="GO" id="GO:0004722">
    <property type="term" value="F:protein serine/threonine phosphatase activity"/>
    <property type="evidence" value="ECO:0007669"/>
    <property type="project" value="InterPro"/>
</dbReference>
<protein>
    <recommendedName>
        <fullName evidence="5">PPM-type phosphatase domain-containing protein</fullName>
    </recommendedName>
</protein>
<keyword evidence="1" id="KW-0479">Metal-binding</keyword>
<dbReference type="CDD" id="cd00143">
    <property type="entry name" value="PP2Cc"/>
    <property type="match status" value="1"/>
</dbReference>
<evidence type="ECO:0000256" key="3">
    <source>
        <dbReference type="ARBA" id="ARBA00022912"/>
    </source>
</evidence>
<dbReference type="OrthoDB" id="5648735at2"/>
<feature type="region of interest" description="Disordered" evidence="4">
    <location>
        <begin position="306"/>
        <end position="329"/>
    </location>
</feature>
<name>D3HME8_LEGLN</name>
<gene>
    <name evidence="6" type="ordered locus">LLO_3182</name>
</gene>
<evidence type="ECO:0000313" key="6">
    <source>
        <dbReference type="EMBL" id="CBJ13637.1"/>
    </source>
</evidence>
<dbReference type="InterPro" id="IPR036457">
    <property type="entry name" value="PPM-type-like_dom_sf"/>
</dbReference>
<evidence type="ECO:0000259" key="5">
    <source>
        <dbReference type="PROSITE" id="PS51746"/>
    </source>
</evidence>
<evidence type="ECO:0000256" key="2">
    <source>
        <dbReference type="ARBA" id="ARBA00022801"/>
    </source>
</evidence>
<dbReference type="HOGENOM" id="CLU_876586_0_0_6"/>
<feature type="domain" description="PPM-type phosphatase" evidence="5">
    <location>
        <begin position="8"/>
        <end position="252"/>
    </location>
</feature>
<dbReference type="InterPro" id="IPR015655">
    <property type="entry name" value="PP2C"/>
</dbReference>
<dbReference type="EMBL" id="FN650140">
    <property type="protein sequence ID" value="CBJ13637.1"/>
    <property type="molecule type" value="Genomic_DNA"/>
</dbReference>
<dbReference type="STRING" id="661367.LLO_3182"/>
<keyword evidence="2" id="KW-0378">Hydrolase</keyword>
<evidence type="ECO:0000256" key="4">
    <source>
        <dbReference type="SAM" id="MobiDB-lite"/>
    </source>
</evidence>
<organism evidence="6 7">
    <name type="scientific">Legionella longbeachae serogroup 1 (strain NSW150)</name>
    <dbReference type="NCBI Taxonomy" id="661367"/>
    <lineage>
        <taxon>Bacteria</taxon>
        <taxon>Pseudomonadati</taxon>
        <taxon>Pseudomonadota</taxon>
        <taxon>Gammaproteobacteria</taxon>
        <taxon>Legionellales</taxon>
        <taxon>Legionellaceae</taxon>
        <taxon>Legionella</taxon>
    </lineage>
</organism>
<dbReference type="Gene3D" id="3.60.40.10">
    <property type="entry name" value="PPM-type phosphatase domain"/>
    <property type="match status" value="2"/>
</dbReference>
<evidence type="ECO:0000313" key="7">
    <source>
        <dbReference type="Proteomes" id="UP000001060"/>
    </source>
</evidence>